<keyword evidence="1" id="KW-0175">Coiled coil</keyword>
<organism evidence="2 3">
    <name type="scientific">Cocos nucifera</name>
    <name type="common">Coconut palm</name>
    <dbReference type="NCBI Taxonomy" id="13894"/>
    <lineage>
        <taxon>Eukaryota</taxon>
        <taxon>Viridiplantae</taxon>
        <taxon>Streptophyta</taxon>
        <taxon>Embryophyta</taxon>
        <taxon>Tracheophyta</taxon>
        <taxon>Spermatophyta</taxon>
        <taxon>Magnoliopsida</taxon>
        <taxon>Liliopsida</taxon>
        <taxon>Arecaceae</taxon>
        <taxon>Arecoideae</taxon>
        <taxon>Cocoseae</taxon>
        <taxon>Attaleinae</taxon>
        <taxon>Cocos</taxon>
    </lineage>
</organism>
<sequence length="147" mass="17540">MDDDLDKIRVTKFYKQQKEAITVIIRTFHYMATFINTIQDFHDECKKVEKELILARKKATKAKNEAVEANNEVVKIKEEMEKRIMKVGHLAIEAFKNFEELNEKMGLWMVMISNLLVRPALRVLMLKLLHLLHLLELKDLHYEWMQL</sequence>
<evidence type="ECO:0000256" key="1">
    <source>
        <dbReference type="SAM" id="Coils"/>
    </source>
</evidence>
<gene>
    <name evidence="2" type="ORF">COCNU_10G008420</name>
</gene>
<dbReference type="Proteomes" id="UP000797356">
    <property type="component" value="Chromosome 10"/>
</dbReference>
<reference evidence="2" key="1">
    <citation type="journal article" date="2017" name="Gigascience">
        <title>The genome draft of coconut (Cocos nucifera).</title>
        <authorList>
            <person name="Xiao Y."/>
            <person name="Xu P."/>
            <person name="Fan H."/>
            <person name="Baudouin L."/>
            <person name="Xia W."/>
            <person name="Bocs S."/>
            <person name="Xu J."/>
            <person name="Li Q."/>
            <person name="Guo A."/>
            <person name="Zhou L."/>
            <person name="Li J."/>
            <person name="Wu Y."/>
            <person name="Ma Z."/>
            <person name="Armero A."/>
            <person name="Issali A.E."/>
            <person name="Liu N."/>
            <person name="Peng M."/>
            <person name="Yang Y."/>
        </authorList>
    </citation>
    <scope>NUCLEOTIDE SEQUENCE</scope>
    <source>
        <tissue evidence="2">Spear leaf of Hainan Tall coconut</tissue>
    </source>
</reference>
<proteinExistence type="predicted"/>
<dbReference type="EMBL" id="CM017881">
    <property type="protein sequence ID" value="KAG1362623.1"/>
    <property type="molecule type" value="Genomic_DNA"/>
</dbReference>
<accession>A0A8K0IMJ6</accession>
<evidence type="ECO:0000313" key="2">
    <source>
        <dbReference type="EMBL" id="KAG1362623.1"/>
    </source>
</evidence>
<reference evidence="2" key="2">
    <citation type="submission" date="2019-07" db="EMBL/GenBank/DDBJ databases">
        <authorList>
            <person name="Yang Y."/>
            <person name="Bocs S."/>
            <person name="Baudouin L."/>
        </authorList>
    </citation>
    <scope>NUCLEOTIDE SEQUENCE</scope>
    <source>
        <tissue evidence="2">Spear leaf of Hainan Tall coconut</tissue>
    </source>
</reference>
<protein>
    <submittedName>
        <fullName evidence="2">Uncharacterized protein</fullName>
    </submittedName>
</protein>
<comment type="caution">
    <text evidence="2">The sequence shown here is derived from an EMBL/GenBank/DDBJ whole genome shotgun (WGS) entry which is preliminary data.</text>
</comment>
<name>A0A8K0IMJ6_COCNU</name>
<evidence type="ECO:0000313" key="3">
    <source>
        <dbReference type="Proteomes" id="UP000797356"/>
    </source>
</evidence>
<dbReference type="AlphaFoldDB" id="A0A8K0IMJ6"/>
<feature type="coiled-coil region" evidence="1">
    <location>
        <begin position="38"/>
        <end position="79"/>
    </location>
</feature>
<keyword evidence="3" id="KW-1185">Reference proteome</keyword>